<dbReference type="InterPro" id="IPR051906">
    <property type="entry name" value="TolC-like"/>
</dbReference>
<dbReference type="GO" id="GO:0009279">
    <property type="term" value="C:cell outer membrane"/>
    <property type="evidence" value="ECO:0007669"/>
    <property type="project" value="UniProtKB-SubCell"/>
</dbReference>
<keyword evidence="4" id="KW-1134">Transmembrane beta strand</keyword>
<dbReference type="PANTHER" id="PTHR30026">
    <property type="entry name" value="OUTER MEMBRANE PROTEIN TOLC"/>
    <property type="match status" value="1"/>
</dbReference>
<reference evidence="8 9" key="1">
    <citation type="submission" date="2017-08" db="EMBL/GenBank/DDBJ databases">
        <title>Infants hospitalized years apart are colonized by the same room-sourced microbial strains.</title>
        <authorList>
            <person name="Brooks B."/>
            <person name="Olm M.R."/>
            <person name="Firek B.A."/>
            <person name="Baker R."/>
            <person name="Thomas B.C."/>
            <person name="Morowitz M.J."/>
            <person name="Banfield J.F."/>
        </authorList>
    </citation>
    <scope>NUCLEOTIDE SEQUENCE [LARGE SCALE GENOMIC DNA]</scope>
    <source>
        <strain evidence="8">S2_018_000_R3_119</strain>
    </source>
</reference>
<keyword evidence="3" id="KW-0813">Transport</keyword>
<comment type="similarity">
    <text evidence="2">Belongs to the outer membrane factor (OMF) (TC 1.B.17) family.</text>
</comment>
<organism evidence="8 9">
    <name type="scientific">Sphingomonas taxi</name>
    <dbReference type="NCBI Taxonomy" id="1549858"/>
    <lineage>
        <taxon>Bacteria</taxon>
        <taxon>Pseudomonadati</taxon>
        <taxon>Pseudomonadota</taxon>
        <taxon>Alphaproteobacteria</taxon>
        <taxon>Sphingomonadales</taxon>
        <taxon>Sphingomonadaceae</taxon>
        <taxon>Sphingomonas</taxon>
    </lineage>
</organism>
<comment type="subcellular location">
    <subcellularLocation>
        <location evidence="1">Cell outer membrane</location>
    </subcellularLocation>
</comment>
<gene>
    <name evidence="8" type="ORF">DI640_03725</name>
</gene>
<evidence type="ECO:0000256" key="4">
    <source>
        <dbReference type="ARBA" id="ARBA00022452"/>
    </source>
</evidence>
<dbReference type="InterPro" id="IPR003423">
    <property type="entry name" value="OMP_efflux"/>
</dbReference>
<dbReference type="EMBL" id="QFMX01000003">
    <property type="protein sequence ID" value="PZO75900.1"/>
    <property type="molecule type" value="Genomic_DNA"/>
</dbReference>
<dbReference type="PROSITE" id="PS51257">
    <property type="entry name" value="PROKAR_LIPOPROTEIN"/>
    <property type="match status" value="1"/>
</dbReference>
<accession>A0A2W4Z0R4</accession>
<evidence type="ECO:0000256" key="1">
    <source>
        <dbReference type="ARBA" id="ARBA00004442"/>
    </source>
</evidence>
<dbReference type="GO" id="GO:0015562">
    <property type="term" value="F:efflux transmembrane transporter activity"/>
    <property type="evidence" value="ECO:0007669"/>
    <property type="project" value="InterPro"/>
</dbReference>
<dbReference type="Proteomes" id="UP000249555">
    <property type="component" value="Unassembled WGS sequence"/>
</dbReference>
<dbReference type="Gene3D" id="1.20.1600.10">
    <property type="entry name" value="Outer membrane efflux proteins (OEP)"/>
    <property type="match status" value="1"/>
</dbReference>
<proteinExistence type="inferred from homology"/>
<comment type="caution">
    <text evidence="8">The sequence shown here is derived from an EMBL/GenBank/DDBJ whole genome shotgun (WGS) entry which is preliminary data.</text>
</comment>
<evidence type="ECO:0000256" key="2">
    <source>
        <dbReference type="ARBA" id="ARBA00007613"/>
    </source>
</evidence>
<evidence type="ECO:0000256" key="5">
    <source>
        <dbReference type="ARBA" id="ARBA00022692"/>
    </source>
</evidence>
<protein>
    <recommendedName>
        <fullName evidence="10">TolC family protein</fullName>
    </recommendedName>
</protein>
<evidence type="ECO:0000313" key="9">
    <source>
        <dbReference type="Proteomes" id="UP000249555"/>
    </source>
</evidence>
<dbReference type="PANTHER" id="PTHR30026:SF5">
    <property type="entry name" value="ABC-TYPE EFFLUX SYSTEM SECRETIN COMPONENT"/>
    <property type="match status" value="1"/>
</dbReference>
<dbReference type="GO" id="GO:0015288">
    <property type="term" value="F:porin activity"/>
    <property type="evidence" value="ECO:0007669"/>
    <property type="project" value="TreeGrafter"/>
</dbReference>
<keyword evidence="6" id="KW-0472">Membrane</keyword>
<dbReference type="SUPFAM" id="SSF56954">
    <property type="entry name" value="Outer membrane efflux proteins (OEP)"/>
    <property type="match status" value="1"/>
</dbReference>
<evidence type="ECO:0000256" key="3">
    <source>
        <dbReference type="ARBA" id="ARBA00022448"/>
    </source>
</evidence>
<evidence type="ECO:0000256" key="6">
    <source>
        <dbReference type="ARBA" id="ARBA00023136"/>
    </source>
</evidence>
<evidence type="ECO:0000313" key="8">
    <source>
        <dbReference type="EMBL" id="PZO75900.1"/>
    </source>
</evidence>
<evidence type="ECO:0008006" key="10">
    <source>
        <dbReference type="Google" id="ProtNLM"/>
    </source>
</evidence>
<keyword evidence="7" id="KW-0998">Cell outer membrane</keyword>
<keyword evidence="5" id="KW-0812">Transmembrane</keyword>
<dbReference type="AlphaFoldDB" id="A0A2W4Z0R4"/>
<evidence type="ECO:0000256" key="7">
    <source>
        <dbReference type="ARBA" id="ARBA00023237"/>
    </source>
</evidence>
<dbReference type="Pfam" id="PF02321">
    <property type="entry name" value="OEP"/>
    <property type="match status" value="2"/>
</dbReference>
<sequence>MAGEDSRAIRVGGTWHWSMAVALTACLSSTVEAQTALSFDAAQMRLDRTSRALSAADHGVDAAKAGADAMRTLHRPIVTASAQYLVYEKTLSVDLAGAKGNALGNTQDFLAAFPGSVPPAFQQIAGEITGRLSQALPGLFDAIPDQLSYRFRDEVFRPTVQAAMPLYTGGAIPAIQRAAQGGVAMAEGRRAQVIDLARINLIRAYFGQQAAAGLLEAARRSRDALDKILSDSRKLEAAGVIPRARTLEVQVARDTAERTYQRADLSSATARDELARLLEIDGCVVPTTALFVQTRPLAPVETYLGSEGTAPEARTADAGRQIADAGVALARSRRLPQAYAFGEYNFNRSNALPIEPDWIAGVGVRYTILSNIDRRRTEDAARSQAAAAADTAAEARRIATSATIRAYNLVEGARRSFVLLDSSMVAARENVRVQAVAFREGEGTATPVIAAQAALDTAEAQRIAVAYEYDLALAGLLASASRLDAFGAHLAQADQRLTYGTDR</sequence>
<dbReference type="GO" id="GO:1990281">
    <property type="term" value="C:efflux pump complex"/>
    <property type="evidence" value="ECO:0007669"/>
    <property type="project" value="TreeGrafter"/>
</dbReference>
<name>A0A2W4Z0R4_9SPHN</name>